<reference evidence="2" key="1">
    <citation type="submission" date="2016-07" db="EMBL/GenBank/DDBJ databases">
        <title>Nontailed viruses are major unrecognized killers of bacteria in the ocean.</title>
        <authorList>
            <person name="Kauffman K."/>
            <person name="Hussain F."/>
            <person name="Yang J."/>
            <person name="Arevalo P."/>
            <person name="Brown J."/>
            <person name="Cutler M."/>
            <person name="Kelly L."/>
            <person name="Polz M.F."/>
        </authorList>
    </citation>
    <scope>NUCLEOTIDE SEQUENCE [LARGE SCALE GENOMIC DNA]</scope>
    <source>
        <strain evidence="2">10N.286.55.C1</strain>
    </source>
</reference>
<proteinExistence type="predicted"/>
<sequence length="66" mass="7458">MVSINGLANKSAPISILIEPSLSSNYHYLTMVNQNNILHNENNVRQKSTCNNHEFNKNSDNATMMH</sequence>
<accession>A0A2N7BK55</accession>
<dbReference type="Proteomes" id="UP000235778">
    <property type="component" value="Unassembled WGS sequence"/>
</dbReference>
<comment type="caution">
    <text evidence="1">The sequence shown here is derived from an EMBL/GenBank/DDBJ whole genome shotgun (WGS) entry which is preliminary data.</text>
</comment>
<dbReference type="EMBL" id="MCSI01000162">
    <property type="protein sequence ID" value="PME57863.1"/>
    <property type="molecule type" value="Genomic_DNA"/>
</dbReference>
<evidence type="ECO:0000313" key="2">
    <source>
        <dbReference type="Proteomes" id="UP000235778"/>
    </source>
</evidence>
<organism evidence="1 2">
    <name type="scientific">Vibrio lentus</name>
    <dbReference type="NCBI Taxonomy" id="136468"/>
    <lineage>
        <taxon>Bacteria</taxon>
        <taxon>Pseudomonadati</taxon>
        <taxon>Pseudomonadota</taxon>
        <taxon>Gammaproteobacteria</taxon>
        <taxon>Vibrionales</taxon>
        <taxon>Vibrionaceae</taxon>
        <taxon>Vibrio</taxon>
    </lineage>
</organism>
<dbReference type="AlphaFoldDB" id="A0A2N7BK55"/>
<gene>
    <name evidence="1" type="ORF">BCV30_17170</name>
</gene>
<protein>
    <submittedName>
        <fullName evidence="1">Uncharacterized protein</fullName>
    </submittedName>
</protein>
<name>A0A2N7BK55_9VIBR</name>
<evidence type="ECO:0000313" key="1">
    <source>
        <dbReference type="EMBL" id="PME57863.1"/>
    </source>
</evidence>